<keyword evidence="2" id="KW-1185">Reference proteome</keyword>
<evidence type="ECO:0008006" key="3">
    <source>
        <dbReference type="Google" id="ProtNLM"/>
    </source>
</evidence>
<protein>
    <recommendedName>
        <fullName evidence="3">DNA-binding protein</fullName>
    </recommendedName>
</protein>
<evidence type="ECO:0000313" key="2">
    <source>
        <dbReference type="Proteomes" id="UP000218238"/>
    </source>
</evidence>
<reference evidence="1 2" key="1">
    <citation type="submission" date="2017-08" db="EMBL/GenBank/DDBJ databases">
        <title>Draft genome sequence of filamentous cyanobacterium Calothrix elsteri CCALA 953.</title>
        <authorList>
            <person name="Gagunashvili A.N."/>
            <person name="Elster J."/>
            <person name="Andresson O.S."/>
        </authorList>
    </citation>
    <scope>NUCLEOTIDE SEQUENCE [LARGE SCALE GENOMIC DNA]</scope>
    <source>
        <strain evidence="1 2">CCALA 953</strain>
    </source>
</reference>
<dbReference type="SUPFAM" id="SSF46955">
    <property type="entry name" value="Putative DNA-binding domain"/>
    <property type="match status" value="1"/>
</dbReference>
<dbReference type="OrthoDB" id="467722at2"/>
<dbReference type="AlphaFoldDB" id="A0A2A2TIH1"/>
<gene>
    <name evidence="1" type="ORF">CK510_13410</name>
</gene>
<dbReference type="InterPro" id="IPR009061">
    <property type="entry name" value="DNA-bd_dom_put_sf"/>
</dbReference>
<name>A0A2A2TIH1_9CYAN</name>
<sequence>MKNAEVIPNLPHYQFVNKQTAAQLTGLSSETLKRYRRQGKLQKDIHWIAVNSKVIRYNISLVLDWLQNHKSNPQAHLSAIANYLSSLPSSQEKRKRNS</sequence>
<dbReference type="Proteomes" id="UP000218238">
    <property type="component" value="Unassembled WGS sequence"/>
</dbReference>
<accession>A0A2A2TIH1</accession>
<comment type="caution">
    <text evidence="1">The sequence shown here is derived from an EMBL/GenBank/DDBJ whole genome shotgun (WGS) entry which is preliminary data.</text>
</comment>
<evidence type="ECO:0000313" key="1">
    <source>
        <dbReference type="EMBL" id="PAX53603.1"/>
    </source>
</evidence>
<proteinExistence type="predicted"/>
<organism evidence="1 2">
    <name type="scientific">Brunnivagina elsteri CCALA 953</name>
    <dbReference type="NCBI Taxonomy" id="987040"/>
    <lineage>
        <taxon>Bacteria</taxon>
        <taxon>Bacillati</taxon>
        <taxon>Cyanobacteriota</taxon>
        <taxon>Cyanophyceae</taxon>
        <taxon>Nostocales</taxon>
        <taxon>Calotrichaceae</taxon>
        <taxon>Brunnivagina</taxon>
    </lineage>
</organism>
<dbReference type="RefSeq" id="WP_095722179.1">
    <property type="nucleotide sequence ID" value="NZ_NTFS01000131.1"/>
</dbReference>
<dbReference type="EMBL" id="NTFS01000131">
    <property type="protein sequence ID" value="PAX53603.1"/>
    <property type="molecule type" value="Genomic_DNA"/>
</dbReference>